<dbReference type="InterPro" id="IPR050229">
    <property type="entry name" value="GlpE_sulfurtransferase"/>
</dbReference>
<keyword evidence="3" id="KW-1185">Reference proteome</keyword>
<dbReference type="InterPro" id="IPR001763">
    <property type="entry name" value="Rhodanese-like_dom"/>
</dbReference>
<dbReference type="PANTHER" id="PTHR43031:SF7">
    <property type="entry name" value="NITRIC OXIDE REDUCTASE FLRD-NAD(+) REDUCTASE"/>
    <property type="match status" value="1"/>
</dbReference>
<dbReference type="CDD" id="cd00158">
    <property type="entry name" value="RHOD"/>
    <property type="match status" value="2"/>
</dbReference>
<name>A0ABR7M7T7_9BACT</name>
<protein>
    <recommendedName>
        <fullName evidence="1">Rhodanese domain-containing protein</fullName>
    </recommendedName>
</protein>
<evidence type="ECO:0000259" key="1">
    <source>
        <dbReference type="PROSITE" id="PS50206"/>
    </source>
</evidence>
<comment type="caution">
    <text evidence="2">The sequence shown here is derived from an EMBL/GenBank/DDBJ whole genome shotgun (WGS) entry which is preliminary data.</text>
</comment>
<dbReference type="EMBL" id="MBUA01000012">
    <property type="protein sequence ID" value="MBC6491085.1"/>
    <property type="molecule type" value="Genomic_DNA"/>
</dbReference>
<dbReference type="InterPro" id="IPR036873">
    <property type="entry name" value="Rhodanese-like_dom_sf"/>
</dbReference>
<dbReference type="PROSITE" id="PS50206">
    <property type="entry name" value="RHODANESE_3"/>
    <property type="match status" value="2"/>
</dbReference>
<reference evidence="2 3" key="1">
    <citation type="submission" date="2016-07" db="EMBL/GenBank/DDBJ databases">
        <title>Genome analysis of Flavihumibacter stibioxidans YS-17.</title>
        <authorList>
            <person name="Shi K."/>
            <person name="Han Y."/>
            <person name="Wang G."/>
        </authorList>
    </citation>
    <scope>NUCLEOTIDE SEQUENCE [LARGE SCALE GENOMIC DNA]</scope>
    <source>
        <strain evidence="2 3">YS-17</strain>
    </source>
</reference>
<evidence type="ECO:0000313" key="2">
    <source>
        <dbReference type="EMBL" id="MBC6491085.1"/>
    </source>
</evidence>
<sequence>MSIISISPSSLQDIISEKNIVLLDVRPADQFRDGFVPGSISIGEDHRFDEWAAAFSANTEGVVLIAGKGRETEFARLLEEAGIKNILGYLEGGFEAWAASGAPIDLVIGVETDELAMDLPFDPLLVVIDVREPVQYAEGHVAGAQNLPLAELDLTAIANYEENQNLYIHCGGGHKSMLAASLFKRQGIHNLRVVEGGFKAIQSEKRIPVEKEASKLN</sequence>
<dbReference type="RefSeq" id="WP_187256410.1">
    <property type="nucleotide sequence ID" value="NZ_JBHULF010000014.1"/>
</dbReference>
<accession>A0ABR7M7T7</accession>
<dbReference type="SMART" id="SM00450">
    <property type="entry name" value="RHOD"/>
    <property type="match status" value="2"/>
</dbReference>
<dbReference type="SUPFAM" id="SSF52821">
    <property type="entry name" value="Rhodanese/Cell cycle control phosphatase"/>
    <property type="match status" value="2"/>
</dbReference>
<evidence type="ECO:0000313" key="3">
    <source>
        <dbReference type="Proteomes" id="UP000765802"/>
    </source>
</evidence>
<feature type="domain" description="Rhodanese" evidence="1">
    <location>
        <begin position="16"/>
        <end position="106"/>
    </location>
</feature>
<dbReference type="Proteomes" id="UP000765802">
    <property type="component" value="Unassembled WGS sequence"/>
</dbReference>
<feature type="domain" description="Rhodanese" evidence="1">
    <location>
        <begin position="121"/>
        <end position="210"/>
    </location>
</feature>
<dbReference type="Pfam" id="PF00581">
    <property type="entry name" value="Rhodanese"/>
    <property type="match status" value="2"/>
</dbReference>
<proteinExistence type="predicted"/>
<organism evidence="2 3">
    <name type="scientific">Flavihumibacter stibioxidans</name>
    <dbReference type="NCBI Taxonomy" id="1834163"/>
    <lineage>
        <taxon>Bacteria</taxon>
        <taxon>Pseudomonadati</taxon>
        <taxon>Bacteroidota</taxon>
        <taxon>Chitinophagia</taxon>
        <taxon>Chitinophagales</taxon>
        <taxon>Chitinophagaceae</taxon>
        <taxon>Flavihumibacter</taxon>
    </lineage>
</organism>
<dbReference type="PANTHER" id="PTHR43031">
    <property type="entry name" value="FAD-DEPENDENT OXIDOREDUCTASE"/>
    <property type="match status" value="1"/>
</dbReference>
<dbReference type="Gene3D" id="3.40.250.10">
    <property type="entry name" value="Rhodanese-like domain"/>
    <property type="match status" value="2"/>
</dbReference>
<gene>
    <name evidence="2" type="ORF">BC349_08585</name>
</gene>